<name>X6LNG1_RETFI</name>
<dbReference type="AlphaFoldDB" id="X6LNG1"/>
<protein>
    <submittedName>
        <fullName evidence="1">Uncharacterized protein</fullName>
    </submittedName>
</protein>
<reference evidence="1 2" key="1">
    <citation type="journal article" date="2013" name="Curr. Biol.">
        <title>The Genome of the Foraminiferan Reticulomyxa filosa.</title>
        <authorList>
            <person name="Glockner G."/>
            <person name="Hulsmann N."/>
            <person name="Schleicher M."/>
            <person name="Noegel A.A."/>
            <person name="Eichinger L."/>
            <person name="Gallinger C."/>
            <person name="Pawlowski J."/>
            <person name="Sierra R."/>
            <person name="Euteneuer U."/>
            <person name="Pillet L."/>
            <person name="Moustafa A."/>
            <person name="Platzer M."/>
            <person name="Groth M."/>
            <person name="Szafranski K."/>
            <person name="Schliwa M."/>
        </authorList>
    </citation>
    <scope>NUCLEOTIDE SEQUENCE [LARGE SCALE GENOMIC DNA]</scope>
</reference>
<dbReference type="EMBL" id="ASPP01034005">
    <property type="protein sequence ID" value="ETO03164.1"/>
    <property type="molecule type" value="Genomic_DNA"/>
</dbReference>
<comment type="caution">
    <text evidence="1">The sequence shown here is derived from an EMBL/GenBank/DDBJ whole genome shotgun (WGS) entry which is preliminary data.</text>
</comment>
<proteinExistence type="predicted"/>
<sequence>MNYIKKITQTHRLKLWDEAFDTWEKAYFFAETICPELIEVPHFSFLFNCVISYIDICICEFNRQLCLINEEHESRIFLNIDPIKSVSLQENELKKKYRNDRLQRELELNKIFLKKLDERMDNGNPLSCVIEKFNSNELKGSIETRLKPIRHLTFSVGDFTTQESRPDHLELKQVMQKNNEFDIRGNEELVFAYGLTNNEMVLVVSIDKNVSDALSADATSDEKKKNDKQDVWNEQYNQNCVTRIFLSSRQMLNKKKATEELRGKITLAALSEQKHLMVLYERARQLIHVYKWNERITDSLQQLKDKTVRLRDQ</sequence>
<feature type="non-terminal residue" evidence="1">
    <location>
        <position position="313"/>
    </location>
</feature>
<evidence type="ECO:0000313" key="1">
    <source>
        <dbReference type="EMBL" id="ETO03164.1"/>
    </source>
</evidence>
<accession>X6LNG1</accession>
<gene>
    <name evidence="1" type="ORF">RFI_34246</name>
</gene>
<organism evidence="1 2">
    <name type="scientific">Reticulomyxa filosa</name>
    <dbReference type="NCBI Taxonomy" id="46433"/>
    <lineage>
        <taxon>Eukaryota</taxon>
        <taxon>Sar</taxon>
        <taxon>Rhizaria</taxon>
        <taxon>Retaria</taxon>
        <taxon>Foraminifera</taxon>
        <taxon>Monothalamids</taxon>
        <taxon>Reticulomyxidae</taxon>
        <taxon>Reticulomyxa</taxon>
    </lineage>
</organism>
<keyword evidence="2" id="KW-1185">Reference proteome</keyword>
<dbReference type="Proteomes" id="UP000023152">
    <property type="component" value="Unassembled WGS sequence"/>
</dbReference>
<evidence type="ECO:0000313" key="2">
    <source>
        <dbReference type="Proteomes" id="UP000023152"/>
    </source>
</evidence>